<dbReference type="AlphaFoldDB" id="A0AAV4X2Q3"/>
<protein>
    <submittedName>
        <fullName evidence="2">Uncharacterized protein</fullName>
    </submittedName>
</protein>
<proteinExistence type="predicted"/>
<evidence type="ECO:0000313" key="2">
    <source>
        <dbReference type="EMBL" id="GIY89111.1"/>
    </source>
</evidence>
<comment type="caution">
    <text evidence="2">The sequence shown here is derived from an EMBL/GenBank/DDBJ whole genome shotgun (WGS) entry which is preliminary data.</text>
</comment>
<gene>
    <name evidence="2" type="ORF">CEXT_265311</name>
</gene>
<keyword evidence="3" id="KW-1185">Reference proteome</keyword>
<feature type="compositionally biased region" description="Polar residues" evidence="1">
    <location>
        <begin position="79"/>
        <end position="94"/>
    </location>
</feature>
<feature type="region of interest" description="Disordered" evidence="1">
    <location>
        <begin position="43"/>
        <end position="94"/>
    </location>
</feature>
<dbReference type="Proteomes" id="UP001054945">
    <property type="component" value="Unassembled WGS sequence"/>
</dbReference>
<name>A0AAV4X2Q3_CAEEX</name>
<accession>A0AAV4X2Q3</accession>
<organism evidence="2 3">
    <name type="scientific">Caerostris extrusa</name>
    <name type="common">Bark spider</name>
    <name type="synonym">Caerostris bankana</name>
    <dbReference type="NCBI Taxonomy" id="172846"/>
    <lineage>
        <taxon>Eukaryota</taxon>
        <taxon>Metazoa</taxon>
        <taxon>Ecdysozoa</taxon>
        <taxon>Arthropoda</taxon>
        <taxon>Chelicerata</taxon>
        <taxon>Arachnida</taxon>
        <taxon>Araneae</taxon>
        <taxon>Araneomorphae</taxon>
        <taxon>Entelegynae</taxon>
        <taxon>Araneoidea</taxon>
        <taxon>Araneidae</taxon>
        <taxon>Caerostris</taxon>
    </lineage>
</organism>
<reference evidence="2 3" key="1">
    <citation type="submission" date="2021-06" db="EMBL/GenBank/DDBJ databases">
        <title>Caerostris extrusa draft genome.</title>
        <authorList>
            <person name="Kono N."/>
            <person name="Arakawa K."/>
        </authorList>
    </citation>
    <scope>NUCLEOTIDE SEQUENCE [LARGE SCALE GENOMIC DNA]</scope>
</reference>
<sequence>MKRCCDILASSDLFLHLVQIKQRTVGNTKEKVRLSVCQPSPTLYSKSVAPPRPGATDLHSASTPSGLWSARQHPVATPRRSQQPSRFWANRNSW</sequence>
<evidence type="ECO:0000256" key="1">
    <source>
        <dbReference type="SAM" id="MobiDB-lite"/>
    </source>
</evidence>
<evidence type="ECO:0000313" key="3">
    <source>
        <dbReference type="Proteomes" id="UP001054945"/>
    </source>
</evidence>
<dbReference type="EMBL" id="BPLR01017157">
    <property type="protein sequence ID" value="GIY89111.1"/>
    <property type="molecule type" value="Genomic_DNA"/>
</dbReference>